<gene>
    <name evidence="2" type="ORF">ERS008198_02502</name>
</gene>
<dbReference type="EMBL" id="CQPA01000018">
    <property type="protein sequence ID" value="CNU32828.1"/>
    <property type="molecule type" value="Genomic_DNA"/>
</dbReference>
<evidence type="ECO:0000313" key="3">
    <source>
        <dbReference type="Proteomes" id="UP000041314"/>
    </source>
</evidence>
<accession>A0A655CV13</accession>
<dbReference type="AlphaFoldDB" id="A0A655CV13"/>
<sequence>MVNQRIAIGGADENIVLVGTDDLRRHINGQCGAIRMTHLVIQLIGKDLFTGDGRHRDAIIQGVGVGAIKVNLQCAVMSLNRGAGGIRRGVQRGGAAVIPANAQAGIHRIKLIHRPRRVAAVKNIAENGMRSGRFKIIQIDGGADDAWRDRRRPGQGIGAGKVKRVRSGIQLQAAQVDGHRRAAQRDIRHRNGSVAYDGPVLLNGPANIQITQRNERGDIKDQ</sequence>
<protein>
    <submittedName>
        <fullName evidence="2">Uncharacterized protein</fullName>
    </submittedName>
</protein>
<evidence type="ECO:0000256" key="1">
    <source>
        <dbReference type="SAM" id="MobiDB-lite"/>
    </source>
</evidence>
<reference evidence="2 3" key="1">
    <citation type="submission" date="2015-03" db="EMBL/GenBank/DDBJ databases">
        <authorList>
            <consortium name="Pathogen Informatics"/>
        </authorList>
    </citation>
    <scope>NUCLEOTIDE SEQUENCE [LARGE SCALE GENOMIC DNA]</scope>
    <source>
        <strain evidence="2 3">A1104</strain>
    </source>
</reference>
<evidence type="ECO:0000313" key="2">
    <source>
        <dbReference type="EMBL" id="CNU32828.1"/>
    </source>
</evidence>
<organism evidence="2 3">
    <name type="scientific">Salmonella enterica subsp. enterica serovar Bovismorbificans</name>
    <dbReference type="NCBI Taxonomy" id="58097"/>
    <lineage>
        <taxon>Bacteria</taxon>
        <taxon>Pseudomonadati</taxon>
        <taxon>Pseudomonadota</taxon>
        <taxon>Gammaproteobacteria</taxon>
        <taxon>Enterobacterales</taxon>
        <taxon>Enterobacteriaceae</taxon>
        <taxon>Salmonella</taxon>
    </lineage>
</organism>
<dbReference type="Proteomes" id="UP000041314">
    <property type="component" value="Unassembled WGS sequence"/>
</dbReference>
<proteinExistence type="predicted"/>
<feature type="region of interest" description="Disordered" evidence="1">
    <location>
        <begin position="178"/>
        <end position="198"/>
    </location>
</feature>
<name>A0A655CV13_SALET</name>